<accession>A0A939QHT7</accession>
<evidence type="ECO:0000256" key="1">
    <source>
        <dbReference type="ARBA" id="ARBA00004167"/>
    </source>
</evidence>
<dbReference type="InterPro" id="IPR003369">
    <property type="entry name" value="TatA/B/E"/>
</dbReference>
<dbReference type="AlphaFoldDB" id="A0A939QHT7"/>
<organism evidence="9 11">
    <name type="scientific">Microbacterium stercoris</name>
    <dbReference type="NCBI Taxonomy" id="2820289"/>
    <lineage>
        <taxon>Bacteria</taxon>
        <taxon>Bacillati</taxon>
        <taxon>Actinomycetota</taxon>
        <taxon>Actinomycetes</taxon>
        <taxon>Micrococcales</taxon>
        <taxon>Microbacteriaceae</taxon>
        <taxon>Microbacterium</taxon>
    </lineage>
</organism>
<comment type="subcellular location">
    <subcellularLocation>
        <location evidence="1">Membrane</location>
        <topology evidence="1">Single-pass membrane protein</topology>
    </subcellularLocation>
</comment>
<evidence type="ECO:0000256" key="5">
    <source>
        <dbReference type="ARBA" id="ARBA00022989"/>
    </source>
</evidence>
<keyword evidence="11" id="KW-1185">Reference proteome</keyword>
<protein>
    <submittedName>
        <fullName evidence="9">Twin-arginine translocase TatA/TatE family subunit</fullName>
    </submittedName>
</protein>
<dbReference type="RefSeq" id="WP_208500004.1">
    <property type="nucleotide sequence ID" value="NZ_JAGFOA010000001.1"/>
</dbReference>
<evidence type="ECO:0000313" key="9">
    <source>
        <dbReference type="EMBL" id="MBO3662315.1"/>
    </source>
</evidence>
<evidence type="ECO:0000256" key="2">
    <source>
        <dbReference type="ARBA" id="ARBA00022448"/>
    </source>
</evidence>
<evidence type="ECO:0000256" key="6">
    <source>
        <dbReference type="ARBA" id="ARBA00023010"/>
    </source>
</evidence>
<keyword evidence="4" id="KW-0653">Protein transport</keyword>
<keyword evidence="5" id="KW-1133">Transmembrane helix</keyword>
<name>A0A939QHT7_9MICO</name>
<dbReference type="PRINTS" id="PR01506">
    <property type="entry name" value="TATBPROTEIN"/>
</dbReference>
<gene>
    <name evidence="9" type="ORF">J5V96_02180</name>
    <name evidence="10" type="ORF">J5V96_12425</name>
</gene>
<dbReference type="GO" id="GO:0016020">
    <property type="term" value="C:membrane"/>
    <property type="evidence" value="ECO:0007669"/>
    <property type="project" value="UniProtKB-ARBA"/>
</dbReference>
<dbReference type="Proteomes" id="UP000680132">
    <property type="component" value="Unassembled WGS sequence"/>
</dbReference>
<sequence>MNLGISFDKIVLILVIAGLLIGPEKLPQYAEALGRMVKRAREFAQGAQTRVREEMGPEFDDVDWRKLDPRQYDPRRIIREALLDDEAPAPAPVAERIIQPPRPNGPLVREHFTVADPPPFDLEAT</sequence>
<keyword evidence="7" id="KW-0472">Membrane</keyword>
<proteinExistence type="predicted"/>
<evidence type="ECO:0000313" key="11">
    <source>
        <dbReference type="Proteomes" id="UP000680132"/>
    </source>
</evidence>
<dbReference type="EMBL" id="JAGFOA010000001">
    <property type="protein sequence ID" value="MBO3662315.1"/>
    <property type="molecule type" value="Genomic_DNA"/>
</dbReference>
<keyword evidence="6" id="KW-0811">Translocation</keyword>
<dbReference type="Gene3D" id="1.20.5.3310">
    <property type="match status" value="1"/>
</dbReference>
<evidence type="ECO:0000256" key="3">
    <source>
        <dbReference type="ARBA" id="ARBA00022692"/>
    </source>
</evidence>
<evidence type="ECO:0000256" key="7">
    <source>
        <dbReference type="ARBA" id="ARBA00023136"/>
    </source>
</evidence>
<dbReference type="EMBL" id="JAGFOA010000005">
    <property type="protein sequence ID" value="MBO3664307.1"/>
    <property type="molecule type" value="Genomic_DNA"/>
</dbReference>
<evidence type="ECO:0000256" key="4">
    <source>
        <dbReference type="ARBA" id="ARBA00022927"/>
    </source>
</evidence>
<comment type="caution">
    <text evidence="9">The sequence shown here is derived from an EMBL/GenBank/DDBJ whole genome shotgun (WGS) entry which is preliminary data.</text>
</comment>
<feature type="compositionally biased region" description="Pro residues" evidence="8">
    <location>
        <begin position="116"/>
        <end position="125"/>
    </location>
</feature>
<evidence type="ECO:0000256" key="8">
    <source>
        <dbReference type="SAM" id="MobiDB-lite"/>
    </source>
</evidence>
<dbReference type="GO" id="GO:0015031">
    <property type="term" value="P:protein transport"/>
    <property type="evidence" value="ECO:0007669"/>
    <property type="project" value="UniProtKB-KW"/>
</dbReference>
<dbReference type="Pfam" id="PF02416">
    <property type="entry name" value="TatA_B_E"/>
    <property type="match status" value="1"/>
</dbReference>
<evidence type="ECO:0000313" key="10">
    <source>
        <dbReference type="EMBL" id="MBO3664307.1"/>
    </source>
</evidence>
<feature type="region of interest" description="Disordered" evidence="8">
    <location>
        <begin position="90"/>
        <end position="125"/>
    </location>
</feature>
<keyword evidence="2" id="KW-0813">Transport</keyword>
<keyword evidence="3" id="KW-0812">Transmembrane</keyword>
<reference evidence="9" key="1">
    <citation type="submission" date="2021-03" db="EMBL/GenBank/DDBJ databases">
        <title>Microbacterium sp. nov., a novel actinobacterium isolated from cow dung.</title>
        <authorList>
            <person name="Zhang L."/>
        </authorList>
    </citation>
    <scope>NUCLEOTIDE SEQUENCE</scope>
    <source>
        <strain evidence="9">NEAU-LLB</strain>
    </source>
</reference>